<keyword evidence="2" id="KW-1185">Reference proteome</keyword>
<dbReference type="EMBL" id="JBHSLL010000012">
    <property type="protein sequence ID" value="MFC5385165.1"/>
    <property type="molecule type" value="Genomic_DNA"/>
</dbReference>
<name>A0ABW0GUJ4_9HYPH</name>
<accession>A0ABW0GUJ4</accession>
<evidence type="ECO:0000313" key="2">
    <source>
        <dbReference type="Proteomes" id="UP001596016"/>
    </source>
</evidence>
<dbReference type="RefSeq" id="WP_378228055.1">
    <property type="nucleotide sequence ID" value="NZ_JBHSLL010000012.1"/>
</dbReference>
<protein>
    <submittedName>
        <fullName evidence="1">Uncharacterized protein</fullName>
    </submittedName>
</protein>
<comment type="caution">
    <text evidence="1">The sequence shown here is derived from an EMBL/GenBank/DDBJ whole genome shotgun (WGS) entry which is preliminary data.</text>
</comment>
<sequence>MFSLFRKLPVQLPDVSLADEAVSAVGFQDAMRAQGLSDLRELRTRLSANISAETKALAVVDEQISREERAQVGAALAIADAEITAEVEQLIAVAAE</sequence>
<evidence type="ECO:0000313" key="1">
    <source>
        <dbReference type="EMBL" id="MFC5385165.1"/>
    </source>
</evidence>
<reference evidence="2" key="1">
    <citation type="journal article" date="2019" name="Int. J. Syst. Evol. Microbiol.">
        <title>The Global Catalogue of Microorganisms (GCM) 10K type strain sequencing project: providing services to taxonomists for standard genome sequencing and annotation.</title>
        <authorList>
            <consortium name="The Broad Institute Genomics Platform"/>
            <consortium name="The Broad Institute Genome Sequencing Center for Infectious Disease"/>
            <person name="Wu L."/>
            <person name="Ma J."/>
        </authorList>
    </citation>
    <scope>NUCLEOTIDE SEQUENCE [LARGE SCALE GENOMIC DNA]</scope>
    <source>
        <strain evidence="2">CGMCC 4.1415</strain>
    </source>
</reference>
<gene>
    <name evidence="1" type="ORF">ACFPLB_04195</name>
</gene>
<proteinExistence type="predicted"/>
<dbReference type="Proteomes" id="UP001596016">
    <property type="component" value="Unassembled WGS sequence"/>
</dbReference>
<organism evidence="1 2">
    <name type="scientific">Aquamicrobium segne</name>
    <dbReference type="NCBI Taxonomy" id="469547"/>
    <lineage>
        <taxon>Bacteria</taxon>
        <taxon>Pseudomonadati</taxon>
        <taxon>Pseudomonadota</taxon>
        <taxon>Alphaproteobacteria</taxon>
        <taxon>Hyphomicrobiales</taxon>
        <taxon>Phyllobacteriaceae</taxon>
        <taxon>Aquamicrobium</taxon>
    </lineage>
</organism>